<dbReference type="AlphaFoldDB" id="A0A016WR07"/>
<protein>
    <submittedName>
        <fullName evidence="1">Uncharacterized protein</fullName>
    </submittedName>
</protein>
<accession>A0A016WR07</accession>
<organism evidence="1 2">
    <name type="scientific">Ancylostoma ceylanicum</name>
    <dbReference type="NCBI Taxonomy" id="53326"/>
    <lineage>
        <taxon>Eukaryota</taxon>
        <taxon>Metazoa</taxon>
        <taxon>Ecdysozoa</taxon>
        <taxon>Nematoda</taxon>
        <taxon>Chromadorea</taxon>
        <taxon>Rhabditida</taxon>
        <taxon>Rhabditina</taxon>
        <taxon>Rhabditomorpha</taxon>
        <taxon>Strongyloidea</taxon>
        <taxon>Ancylostomatidae</taxon>
        <taxon>Ancylostomatinae</taxon>
        <taxon>Ancylostoma</taxon>
    </lineage>
</organism>
<evidence type="ECO:0000313" key="1">
    <source>
        <dbReference type="EMBL" id="EYC41458.1"/>
    </source>
</evidence>
<comment type="caution">
    <text evidence="1">The sequence shown here is derived from an EMBL/GenBank/DDBJ whole genome shotgun (WGS) entry which is preliminary data.</text>
</comment>
<sequence>MIQPCWAKIQAQQGAMQFPLVVISPVKRSPSSRRGKHLTSADYAELLYLTAVFSRVPSESCGTKTSETKNAN</sequence>
<dbReference type="EMBL" id="JARK01000168">
    <property type="protein sequence ID" value="EYC41458.1"/>
    <property type="molecule type" value="Genomic_DNA"/>
</dbReference>
<evidence type="ECO:0000313" key="2">
    <source>
        <dbReference type="Proteomes" id="UP000024635"/>
    </source>
</evidence>
<dbReference type="Proteomes" id="UP000024635">
    <property type="component" value="Unassembled WGS sequence"/>
</dbReference>
<reference evidence="2" key="1">
    <citation type="journal article" date="2015" name="Nat. Genet.">
        <title>The genome and transcriptome of the zoonotic hookworm Ancylostoma ceylanicum identify infection-specific gene families.</title>
        <authorList>
            <person name="Schwarz E.M."/>
            <person name="Hu Y."/>
            <person name="Antoshechkin I."/>
            <person name="Miller M.M."/>
            <person name="Sternberg P.W."/>
            <person name="Aroian R.V."/>
        </authorList>
    </citation>
    <scope>NUCLEOTIDE SEQUENCE</scope>
    <source>
        <strain evidence="2">HY135</strain>
    </source>
</reference>
<keyword evidence="2" id="KW-1185">Reference proteome</keyword>
<name>A0A016WR07_9BILA</name>
<gene>
    <name evidence="1" type="primary">Acey_s0568.g49</name>
    <name evidence="1" type="ORF">Y032_0568g49</name>
</gene>
<proteinExistence type="predicted"/>